<evidence type="ECO:0000313" key="3">
    <source>
        <dbReference type="Proteomes" id="UP000053660"/>
    </source>
</evidence>
<reference evidence="2 3" key="1">
    <citation type="submission" date="2014-03" db="EMBL/GenBank/DDBJ databases">
        <title>Draft genome of the hookworm Oesophagostomum dentatum.</title>
        <authorList>
            <person name="Mitreva M."/>
        </authorList>
    </citation>
    <scope>NUCLEOTIDE SEQUENCE [LARGE SCALE GENOMIC DNA]</scope>
    <source>
        <strain evidence="2 3">OD-Hann</strain>
    </source>
</reference>
<gene>
    <name evidence="2" type="ORF">OESDEN_07249</name>
</gene>
<feature type="compositionally biased region" description="Polar residues" evidence="1">
    <location>
        <begin position="35"/>
        <end position="46"/>
    </location>
</feature>
<keyword evidence="3" id="KW-1185">Reference proteome</keyword>
<evidence type="ECO:0000256" key="1">
    <source>
        <dbReference type="SAM" id="MobiDB-lite"/>
    </source>
</evidence>
<name>A0A0B1TAK6_OESDE</name>
<feature type="region of interest" description="Disordered" evidence="1">
    <location>
        <begin position="23"/>
        <end position="46"/>
    </location>
</feature>
<accession>A0A0B1TAK6</accession>
<organism evidence="2 3">
    <name type="scientific">Oesophagostomum dentatum</name>
    <name type="common">Nodular worm</name>
    <dbReference type="NCBI Taxonomy" id="61180"/>
    <lineage>
        <taxon>Eukaryota</taxon>
        <taxon>Metazoa</taxon>
        <taxon>Ecdysozoa</taxon>
        <taxon>Nematoda</taxon>
        <taxon>Chromadorea</taxon>
        <taxon>Rhabditida</taxon>
        <taxon>Rhabditina</taxon>
        <taxon>Rhabditomorpha</taxon>
        <taxon>Strongyloidea</taxon>
        <taxon>Strongylidae</taxon>
        <taxon>Oesophagostomum</taxon>
    </lineage>
</organism>
<protein>
    <submittedName>
        <fullName evidence="2">Uncharacterized protein</fullName>
    </submittedName>
</protein>
<sequence>MPNEERIIVHDIEIKKEKPAVPAKPKNLKIDHLNRSTSMGSLSSPVSQTTSTFLNNLIVSPSLVSLQQAYRSPDIGSQELRKLDEKRMEA</sequence>
<dbReference type="AlphaFoldDB" id="A0A0B1TAK6"/>
<proteinExistence type="predicted"/>
<dbReference type="OrthoDB" id="10063560at2759"/>
<dbReference type="Proteomes" id="UP000053660">
    <property type="component" value="Unassembled WGS sequence"/>
</dbReference>
<evidence type="ECO:0000313" key="2">
    <source>
        <dbReference type="EMBL" id="KHJ92852.1"/>
    </source>
</evidence>
<dbReference type="EMBL" id="KN551092">
    <property type="protein sequence ID" value="KHJ92852.1"/>
    <property type="molecule type" value="Genomic_DNA"/>
</dbReference>